<dbReference type="Pfam" id="PF12165">
    <property type="entry name" value="Alfin"/>
    <property type="match status" value="1"/>
</dbReference>
<comment type="subunit">
    <text evidence="1">Interacts with H3K4me3 and to a lesser extent with H3K4me2.</text>
</comment>
<keyword evidence="1" id="KW-0862">Zinc</keyword>
<dbReference type="GO" id="GO:0005634">
    <property type="term" value="C:nucleus"/>
    <property type="evidence" value="ECO:0007669"/>
    <property type="project" value="UniProtKB-SubCell"/>
</dbReference>
<organism evidence="3 4">
    <name type="scientific">Aegilops tauschii subsp. strangulata</name>
    <name type="common">Goatgrass</name>
    <dbReference type="NCBI Taxonomy" id="200361"/>
    <lineage>
        <taxon>Eukaryota</taxon>
        <taxon>Viridiplantae</taxon>
        <taxon>Streptophyta</taxon>
        <taxon>Embryophyta</taxon>
        <taxon>Tracheophyta</taxon>
        <taxon>Spermatophyta</taxon>
        <taxon>Magnoliopsida</taxon>
        <taxon>Liliopsida</taxon>
        <taxon>Poales</taxon>
        <taxon>Poaceae</taxon>
        <taxon>BOP clade</taxon>
        <taxon>Pooideae</taxon>
        <taxon>Triticodae</taxon>
        <taxon>Triticeae</taxon>
        <taxon>Triticinae</taxon>
        <taxon>Aegilops</taxon>
    </lineage>
</organism>
<keyword evidence="1" id="KW-0156">Chromatin regulator</keyword>
<reference evidence="3" key="3">
    <citation type="journal article" date="2017" name="Nature">
        <title>Genome sequence of the progenitor of the wheat D genome Aegilops tauschii.</title>
        <authorList>
            <person name="Luo M.C."/>
            <person name="Gu Y.Q."/>
            <person name="Puiu D."/>
            <person name="Wang H."/>
            <person name="Twardziok S.O."/>
            <person name="Deal K.R."/>
            <person name="Huo N."/>
            <person name="Zhu T."/>
            <person name="Wang L."/>
            <person name="Wang Y."/>
            <person name="McGuire P.E."/>
            <person name="Liu S."/>
            <person name="Long H."/>
            <person name="Ramasamy R.K."/>
            <person name="Rodriguez J.C."/>
            <person name="Van S.L."/>
            <person name="Yuan L."/>
            <person name="Wang Z."/>
            <person name="Xia Z."/>
            <person name="Xiao L."/>
            <person name="Anderson O.D."/>
            <person name="Ouyang S."/>
            <person name="Liang Y."/>
            <person name="Zimin A.V."/>
            <person name="Pertea G."/>
            <person name="Qi P."/>
            <person name="Bennetzen J.L."/>
            <person name="Dai X."/>
            <person name="Dawson M.W."/>
            <person name="Muller H.G."/>
            <person name="Kugler K."/>
            <person name="Rivarola-Duarte L."/>
            <person name="Spannagl M."/>
            <person name="Mayer K.F.X."/>
            <person name="Lu F.H."/>
            <person name="Bevan M.W."/>
            <person name="Leroy P."/>
            <person name="Li P."/>
            <person name="You F.M."/>
            <person name="Sun Q."/>
            <person name="Liu Z."/>
            <person name="Lyons E."/>
            <person name="Wicker T."/>
            <person name="Salzberg S.L."/>
            <person name="Devos K.M."/>
            <person name="Dvorak J."/>
        </authorList>
    </citation>
    <scope>NUCLEOTIDE SEQUENCE [LARGE SCALE GENOMIC DNA]</scope>
    <source>
        <strain evidence="3">cv. AL8/78</strain>
    </source>
</reference>
<proteinExistence type="inferred from homology"/>
<reference evidence="4" key="1">
    <citation type="journal article" date="2014" name="Science">
        <title>Ancient hybridizations among the ancestral genomes of bread wheat.</title>
        <authorList>
            <consortium name="International Wheat Genome Sequencing Consortium,"/>
            <person name="Marcussen T."/>
            <person name="Sandve S.R."/>
            <person name="Heier L."/>
            <person name="Spannagl M."/>
            <person name="Pfeifer M."/>
            <person name="Jakobsen K.S."/>
            <person name="Wulff B.B."/>
            <person name="Steuernagel B."/>
            <person name="Mayer K.F."/>
            <person name="Olsen O.A."/>
        </authorList>
    </citation>
    <scope>NUCLEOTIDE SEQUENCE [LARGE SCALE GENOMIC DNA]</scope>
    <source>
        <strain evidence="4">cv. AL8/78</strain>
    </source>
</reference>
<keyword evidence="1" id="KW-0539">Nucleus</keyword>
<comment type="domain">
    <text evidence="1">The PHD-type zinc finger mediates the binding to H3K4me3.</text>
</comment>
<comment type="function">
    <text evidence="1">Histone-binding component that specifically recognizes H3 tails trimethylated on 'Lys-4' (H3K4me3), which mark transcription start sites of virtually all active genes.</text>
</comment>
<evidence type="ECO:0000313" key="4">
    <source>
        <dbReference type="Proteomes" id="UP000015105"/>
    </source>
</evidence>
<comment type="similarity">
    <text evidence="1">Belongs to the Alfin family.</text>
</comment>
<keyword evidence="1" id="KW-0863">Zinc-finger</keyword>
<dbReference type="PANTHER" id="PTHR12321:SF77">
    <property type="entry name" value="PHD FINGER PROTEIN ALFIN-LIKE 6"/>
    <property type="match status" value="1"/>
</dbReference>
<dbReference type="Proteomes" id="UP000015105">
    <property type="component" value="Chromosome 3D"/>
</dbReference>
<evidence type="ECO:0000259" key="2">
    <source>
        <dbReference type="Pfam" id="PF12165"/>
    </source>
</evidence>
<dbReference type="GO" id="GO:0003712">
    <property type="term" value="F:transcription coregulator activity"/>
    <property type="evidence" value="ECO:0007669"/>
    <property type="project" value="TreeGrafter"/>
</dbReference>
<comment type="subcellular location">
    <subcellularLocation>
        <location evidence="1">Nucleus</location>
    </subcellularLocation>
</comment>
<reference evidence="3" key="5">
    <citation type="journal article" date="2021" name="G3 (Bethesda)">
        <title>Aegilops tauschii genome assembly Aet v5.0 features greater sequence contiguity and improved annotation.</title>
        <authorList>
            <person name="Wang L."/>
            <person name="Zhu T."/>
            <person name="Rodriguez J.C."/>
            <person name="Deal K.R."/>
            <person name="Dubcovsky J."/>
            <person name="McGuire P.E."/>
            <person name="Lux T."/>
            <person name="Spannagl M."/>
            <person name="Mayer K.F.X."/>
            <person name="Baldrich P."/>
            <person name="Meyers B.C."/>
            <person name="Huo N."/>
            <person name="Gu Y.Q."/>
            <person name="Zhou H."/>
            <person name="Devos K.M."/>
            <person name="Bennetzen J.L."/>
            <person name="Unver T."/>
            <person name="Budak H."/>
            <person name="Gulick P.J."/>
            <person name="Galiba G."/>
            <person name="Kalapos B."/>
            <person name="Nelson D.R."/>
            <person name="Li P."/>
            <person name="You F.M."/>
            <person name="Luo M.C."/>
            <person name="Dvorak J."/>
        </authorList>
    </citation>
    <scope>NUCLEOTIDE SEQUENCE [LARGE SCALE GENOMIC DNA]</scope>
    <source>
        <strain evidence="3">cv. AL8/78</strain>
    </source>
</reference>
<dbReference type="GO" id="GO:0006325">
    <property type="term" value="P:chromatin organization"/>
    <property type="evidence" value="ECO:0007669"/>
    <property type="project" value="UniProtKB-UniRule"/>
</dbReference>
<dbReference type="GO" id="GO:0006355">
    <property type="term" value="P:regulation of DNA-templated transcription"/>
    <property type="evidence" value="ECO:0007669"/>
    <property type="project" value="UniProtKB-UniRule"/>
</dbReference>
<dbReference type="AlphaFoldDB" id="A0A453G6K9"/>
<name>A0A453G6K9_AEGTS</name>
<reference evidence="3" key="4">
    <citation type="submission" date="2019-03" db="UniProtKB">
        <authorList>
            <consortium name="EnsemblPlants"/>
        </authorList>
    </citation>
    <scope>IDENTIFICATION</scope>
</reference>
<dbReference type="GO" id="GO:0000976">
    <property type="term" value="F:transcription cis-regulatory region binding"/>
    <property type="evidence" value="ECO:0007669"/>
    <property type="project" value="TreeGrafter"/>
</dbReference>
<evidence type="ECO:0000313" key="3">
    <source>
        <dbReference type="EnsemblPlants" id="AET3Gv20902000.2"/>
    </source>
</evidence>
<reference evidence="4" key="2">
    <citation type="journal article" date="2017" name="Nat. Plants">
        <title>The Aegilops tauschii genome reveals multiple impacts of transposons.</title>
        <authorList>
            <person name="Zhao G."/>
            <person name="Zou C."/>
            <person name="Li K."/>
            <person name="Wang K."/>
            <person name="Li T."/>
            <person name="Gao L."/>
            <person name="Zhang X."/>
            <person name="Wang H."/>
            <person name="Yang Z."/>
            <person name="Liu X."/>
            <person name="Jiang W."/>
            <person name="Mao L."/>
            <person name="Kong X."/>
            <person name="Jiao Y."/>
            <person name="Jia J."/>
        </authorList>
    </citation>
    <scope>NUCLEOTIDE SEQUENCE [LARGE SCALE GENOMIC DNA]</scope>
    <source>
        <strain evidence="4">cv. AL8/78</strain>
    </source>
</reference>
<dbReference type="EnsemblPlants" id="AET3Gv20902000.2">
    <property type="protein sequence ID" value="AET3Gv20902000.2"/>
    <property type="gene ID" value="AET3Gv20902000"/>
</dbReference>
<keyword evidence="1" id="KW-0479">Metal-binding</keyword>
<protein>
    <recommendedName>
        <fullName evidence="1">PHD finger protein ALFIN-LIKE</fullName>
    </recommendedName>
</protein>
<feature type="domain" description="Alfin N-terminal" evidence="2">
    <location>
        <begin position="22"/>
        <end position="55"/>
    </location>
</feature>
<sequence>LDAIAHAPMDGAGAGGAYVARTAEEVFRDLRGRRAGMIKALTEDVDKFFKLCDPGERLRSPRVSRLRRGFLNDGVFSCSAV</sequence>
<dbReference type="GO" id="GO:0042393">
    <property type="term" value="F:histone binding"/>
    <property type="evidence" value="ECO:0007669"/>
    <property type="project" value="UniProtKB-UniRule"/>
</dbReference>
<evidence type="ECO:0000256" key="1">
    <source>
        <dbReference type="RuleBase" id="RU369089"/>
    </source>
</evidence>
<keyword evidence="1" id="KW-0805">Transcription regulation</keyword>
<dbReference type="InterPro" id="IPR021998">
    <property type="entry name" value="Alfin_N"/>
</dbReference>
<keyword evidence="4" id="KW-1185">Reference proteome</keyword>
<dbReference type="InterPro" id="IPR045104">
    <property type="entry name" value="Alfin"/>
</dbReference>
<dbReference type="GO" id="GO:0008270">
    <property type="term" value="F:zinc ion binding"/>
    <property type="evidence" value="ECO:0007669"/>
    <property type="project" value="UniProtKB-KW"/>
</dbReference>
<dbReference type="PANTHER" id="PTHR12321">
    <property type="entry name" value="CPG BINDING PROTEIN"/>
    <property type="match status" value="1"/>
</dbReference>
<accession>A0A453G6K9</accession>
<keyword evidence="1" id="KW-0804">Transcription</keyword>
<dbReference type="Gramene" id="AET3Gv20902000.2">
    <property type="protein sequence ID" value="AET3Gv20902000.2"/>
    <property type="gene ID" value="AET3Gv20902000"/>
</dbReference>